<evidence type="ECO:0008006" key="3">
    <source>
        <dbReference type="Google" id="ProtNLM"/>
    </source>
</evidence>
<accession>A0AAC9NLR2</accession>
<sequence length="286" mass="32242">MEIQKAYKKGDKPINEDCIVVNERAKVFAAIDGATGLAGVPGYLASRTLQEELEKMKVTDCLYEYIKQANKRLGINMENYYEEKIGLLTNKSIEEIPSKLRSTSGIAAVKIEANGKGLNYVHAGDCMLFLKYKNGETQKITYDGVSYFENEAIEAMIELREKNPSISLKEIGNQIRPILLANRNKLNTPDGYGIFDGSDQALNYISYGRISLQQVQKILLVSDGLLLPSKGNERDEWLQTAELAFRQGLNSLLEEVESREEQDEECRVYPRLKTRDDKTGILIELS</sequence>
<evidence type="ECO:0000313" key="2">
    <source>
        <dbReference type="Proteomes" id="UP000182945"/>
    </source>
</evidence>
<dbReference type="GeneID" id="71515606"/>
<gene>
    <name evidence="1" type="ORF">BME96_14430</name>
</gene>
<organism evidence="1 2">
    <name type="scientific">Virgibacillus halodenitrificans</name>
    <name type="common">Bacillus halodenitrificans</name>
    <dbReference type="NCBI Taxonomy" id="1482"/>
    <lineage>
        <taxon>Bacteria</taxon>
        <taxon>Bacillati</taxon>
        <taxon>Bacillota</taxon>
        <taxon>Bacilli</taxon>
        <taxon>Bacillales</taxon>
        <taxon>Bacillaceae</taxon>
        <taxon>Virgibacillus</taxon>
    </lineage>
</organism>
<dbReference type="InterPro" id="IPR036457">
    <property type="entry name" value="PPM-type-like_dom_sf"/>
</dbReference>
<protein>
    <recommendedName>
        <fullName evidence="3">Protein phosphatase 2C domain-containing protein</fullName>
    </recommendedName>
</protein>
<dbReference type="AlphaFoldDB" id="A0AAC9NLR2"/>
<dbReference type="KEGG" id="vhl:BME96_14430"/>
<reference evidence="1 2" key="1">
    <citation type="submission" date="2016-11" db="EMBL/GenBank/DDBJ databases">
        <title>Complete genome sequencing of Virgibacillus halodenitrificans PDB-F2.</title>
        <authorList>
            <person name="Sun Z."/>
            <person name="Zhou Y."/>
            <person name="Li H."/>
        </authorList>
    </citation>
    <scope>NUCLEOTIDE SEQUENCE [LARGE SCALE GENOMIC DNA]</scope>
    <source>
        <strain evidence="1 2">PDB-F2</strain>
    </source>
</reference>
<proteinExistence type="predicted"/>
<evidence type="ECO:0000313" key="1">
    <source>
        <dbReference type="EMBL" id="APC49315.1"/>
    </source>
</evidence>
<dbReference type="SUPFAM" id="SSF81606">
    <property type="entry name" value="PP2C-like"/>
    <property type="match status" value="1"/>
</dbReference>
<dbReference type="RefSeq" id="WP_071649398.1">
    <property type="nucleotide sequence ID" value="NZ_CP017962.1"/>
</dbReference>
<dbReference type="Gene3D" id="3.60.40.10">
    <property type="entry name" value="PPM-type phosphatase domain"/>
    <property type="match status" value="1"/>
</dbReference>
<name>A0AAC9NLR2_VIRHA</name>
<dbReference type="EMBL" id="CP017962">
    <property type="protein sequence ID" value="APC49315.1"/>
    <property type="molecule type" value="Genomic_DNA"/>
</dbReference>
<dbReference type="Proteomes" id="UP000182945">
    <property type="component" value="Chromosome"/>
</dbReference>